<accession>A0AAD6QEC6</accession>
<evidence type="ECO:0000313" key="1">
    <source>
        <dbReference type="EMBL" id="KAJ6987845.1"/>
    </source>
</evidence>
<gene>
    <name evidence="1" type="ORF">NC653_020938</name>
</gene>
<name>A0AAD6QEC6_9ROSI</name>
<sequence>MFLVPKLLTVDIARFLVVNIKVEEVTCWLEKTTEVAGRDVRRRFAEKFGRLFRPYNLVRVLALVGPLDQYNGEESSDSEITRNR</sequence>
<reference evidence="1" key="1">
    <citation type="journal article" date="2023" name="Mol. Ecol. Resour.">
        <title>Chromosome-level genome assembly of a triploid poplar Populus alba 'Berolinensis'.</title>
        <authorList>
            <person name="Chen S."/>
            <person name="Yu Y."/>
            <person name="Wang X."/>
            <person name="Wang S."/>
            <person name="Zhang T."/>
            <person name="Zhou Y."/>
            <person name="He R."/>
            <person name="Meng N."/>
            <person name="Wang Y."/>
            <person name="Liu W."/>
            <person name="Liu Z."/>
            <person name="Liu J."/>
            <person name="Guo Q."/>
            <person name="Huang H."/>
            <person name="Sederoff R.R."/>
            <person name="Wang G."/>
            <person name="Qu G."/>
            <person name="Chen S."/>
        </authorList>
    </citation>
    <scope>NUCLEOTIDE SEQUENCE</scope>
    <source>
        <strain evidence="1">SC-2020</strain>
    </source>
</reference>
<keyword evidence="2" id="KW-1185">Reference proteome</keyword>
<dbReference type="Proteomes" id="UP001164929">
    <property type="component" value="Chromosome 8"/>
</dbReference>
<proteinExistence type="predicted"/>
<evidence type="ECO:0000313" key="2">
    <source>
        <dbReference type="Proteomes" id="UP001164929"/>
    </source>
</evidence>
<dbReference type="EMBL" id="JAQIZT010000008">
    <property type="protein sequence ID" value="KAJ6987845.1"/>
    <property type="molecule type" value="Genomic_DNA"/>
</dbReference>
<comment type="caution">
    <text evidence="1">The sequence shown here is derived from an EMBL/GenBank/DDBJ whole genome shotgun (WGS) entry which is preliminary data.</text>
</comment>
<organism evidence="1 2">
    <name type="scientific">Populus alba x Populus x berolinensis</name>
    <dbReference type="NCBI Taxonomy" id="444605"/>
    <lineage>
        <taxon>Eukaryota</taxon>
        <taxon>Viridiplantae</taxon>
        <taxon>Streptophyta</taxon>
        <taxon>Embryophyta</taxon>
        <taxon>Tracheophyta</taxon>
        <taxon>Spermatophyta</taxon>
        <taxon>Magnoliopsida</taxon>
        <taxon>eudicotyledons</taxon>
        <taxon>Gunneridae</taxon>
        <taxon>Pentapetalae</taxon>
        <taxon>rosids</taxon>
        <taxon>fabids</taxon>
        <taxon>Malpighiales</taxon>
        <taxon>Salicaceae</taxon>
        <taxon>Saliceae</taxon>
        <taxon>Populus</taxon>
    </lineage>
</organism>
<dbReference type="AlphaFoldDB" id="A0AAD6QEC6"/>
<protein>
    <submittedName>
        <fullName evidence="1">Uncharacterized protein</fullName>
    </submittedName>
</protein>